<dbReference type="Pfam" id="PF21221">
    <property type="entry name" value="B_lactamase-like_C"/>
    <property type="match status" value="1"/>
</dbReference>
<dbReference type="SMART" id="SM00849">
    <property type="entry name" value="Lactamase_B"/>
    <property type="match status" value="1"/>
</dbReference>
<dbReference type="PANTHER" id="PTHR23131:SF4">
    <property type="entry name" value="METALLO-BETA-LACTAMASE SUPERFAMILY POTEIN"/>
    <property type="match status" value="1"/>
</dbReference>
<dbReference type="SUPFAM" id="SSF56281">
    <property type="entry name" value="Metallo-hydrolase/oxidoreductase"/>
    <property type="match status" value="1"/>
</dbReference>
<dbReference type="RefSeq" id="WP_101711585.1">
    <property type="nucleotide sequence ID" value="NZ_CP026100.1"/>
</dbReference>
<evidence type="ECO:0000313" key="3">
    <source>
        <dbReference type="EMBL" id="AYV45293.1"/>
    </source>
</evidence>
<name>A0A2N5CZ48_9CAUL</name>
<dbReference type="Proteomes" id="UP000234483">
    <property type="component" value="Unassembled WGS sequence"/>
</dbReference>
<gene>
    <name evidence="3" type="ORF">C1707_02990</name>
    <name evidence="4" type="ORF">CFHF_03180</name>
</gene>
<feature type="region of interest" description="Disordered" evidence="1">
    <location>
        <begin position="1"/>
        <end position="20"/>
    </location>
</feature>
<evidence type="ECO:0000313" key="6">
    <source>
        <dbReference type="Proteomes" id="UP000281192"/>
    </source>
</evidence>
<evidence type="ECO:0000313" key="5">
    <source>
        <dbReference type="Proteomes" id="UP000234483"/>
    </source>
</evidence>
<dbReference type="KEGG" id="cfh:C1707_02990"/>
<evidence type="ECO:0000313" key="4">
    <source>
        <dbReference type="EMBL" id="PLR19026.1"/>
    </source>
</evidence>
<dbReference type="InterPro" id="IPR001279">
    <property type="entry name" value="Metallo-B-lactamas"/>
</dbReference>
<dbReference type="Pfam" id="PF00753">
    <property type="entry name" value="Lactamase_B"/>
    <property type="match status" value="1"/>
</dbReference>
<dbReference type="GO" id="GO:0016787">
    <property type="term" value="F:hydrolase activity"/>
    <property type="evidence" value="ECO:0007669"/>
    <property type="project" value="UniProtKB-KW"/>
</dbReference>
<dbReference type="EMBL" id="PJRQ01000008">
    <property type="protein sequence ID" value="PLR19026.1"/>
    <property type="molecule type" value="Genomic_DNA"/>
</dbReference>
<evidence type="ECO:0000256" key="1">
    <source>
        <dbReference type="SAM" id="MobiDB-lite"/>
    </source>
</evidence>
<dbReference type="AlphaFoldDB" id="A0A2N5CZ48"/>
<keyword evidence="6" id="KW-1185">Reference proteome</keyword>
<reference evidence="3 6" key="2">
    <citation type="submission" date="2018-01" db="EMBL/GenBank/DDBJ databases">
        <title>Complete genome sequence of Caulobacter flavus RHGG3.</title>
        <authorList>
            <person name="Yang E."/>
        </authorList>
    </citation>
    <scope>NUCLEOTIDE SEQUENCE [LARGE SCALE GENOMIC DNA]</scope>
    <source>
        <strain evidence="3 6">RHGG3</strain>
    </source>
</reference>
<accession>A0A2N5CZ48</accession>
<dbReference type="InterPro" id="IPR050662">
    <property type="entry name" value="Sec-metab_biosynth-thioest"/>
</dbReference>
<reference evidence="4 5" key="1">
    <citation type="submission" date="2017-12" db="EMBL/GenBank/DDBJ databases">
        <title>The genome sequence of Caulobacter flavus CGMCC1 15093.</title>
        <authorList>
            <person name="Gao J."/>
            <person name="Mao X."/>
            <person name="Sun J."/>
        </authorList>
    </citation>
    <scope>NUCLEOTIDE SEQUENCE [LARGE SCALE GENOMIC DNA]</scope>
    <source>
        <strain evidence="4 5">CGMCC1 15093</strain>
    </source>
</reference>
<proteinExistence type="predicted"/>
<keyword evidence="4" id="KW-0378">Hydrolase</keyword>
<dbReference type="InterPro" id="IPR048933">
    <property type="entry name" value="B_lactamase-like_C"/>
</dbReference>
<dbReference type="Gene3D" id="1.10.10.10">
    <property type="entry name" value="Winged helix-like DNA-binding domain superfamily/Winged helix DNA-binding domain"/>
    <property type="match status" value="1"/>
</dbReference>
<dbReference type="PANTHER" id="PTHR23131">
    <property type="entry name" value="ENDORIBONUCLEASE LACTB2"/>
    <property type="match status" value="1"/>
</dbReference>
<feature type="compositionally biased region" description="Acidic residues" evidence="1">
    <location>
        <begin position="1"/>
        <end position="10"/>
    </location>
</feature>
<feature type="domain" description="Metallo-beta-lactamase" evidence="2">
    <location>
        <begin position="55"/>
        <end position="272"/>
    </location>
</feature>
<dbReference type="InterPro" id="IPR036866">
    <property type="entry name" value="RibonucZ/Hydroxyglut_hydro"/>
</dbReference>
<sequence length="359" mass="39114">MSDGFEETSGEAEAPRRPRLAYPFEIEPEPGSGQAVEVAPGVLWLRQPLGGSLGFINVWALEDGEGWAIVDTGMATKDTSAAWKAAFAGALEGKPVTRVIVTHLHPDHVGLAGWLTRRFDCRLWMTRLEYFQCRMLVADTGREAPEDGVRFFHAAGWDDDAIDNYKTRFGGFGRAVHALPDSYRRMTDGETFRIGEHDWTVVTGQGHSPDHACLWSPSLGLLISGDQVLPKISSNVSVFPTEPDADPLADWLTSLAKVKAAVPDEALVLPAHNAPFRGLHARIDQLIAGHERGLSRLRGKLEEPRRAVDAFGALFARPIGPDLLGMATGEALAHLNCLIARGQAVREVDGDGVAWYRAV</sequence>
<organism evidence="4 5">
    <name type="scientific">Caulobacter flavus</name>
    <dbReference type="NCBI Taxonomy" id="1679497"/>
    <lineage>
        <taxon>Bacteria</taxon>
        <taxon>Pseudomonadati</taxon>
        <taxon>Pseudomonadota</taxon>
        <taxon>Alphaproteobacteria</taxon>
        <taxon>Caulobacterales</taxon>
        <taxon>Caulobacteraceae</taxon>
        <taxon>Caulobacter</taxon>
    </lineage>
</organism>
<dbReference type="Gene3D" id="3.60.15.10">
    <property type="entry name" value="Ribonuclease Z/Hydroxyacylglutathione hydrolase-like"/>
    <property type="match status" value="1"/>
</dbReference>
<dbReference type="InterPro" id="IPR036388">
    <property type="entry name" value="WH-like_DNA-bd_sf"/>
</dbReference>
<dbReference type="Proteomes" id="UP000281192">
    <property type="component" value="Chromosome"/>
</dbReference>
<evidence type="ECO:0000259" key="2">
    <source>
        <dbReference type="SMART" id="SM00849"/>
    </source>
</evidence>
<dbReference type="EMBL" id="CP026100">
    <property type="protein sequence ID" value="AYV45293.1"/>
    <property type="molecule type" value="Genomic_DNA"/>
</dbReference>
<protein>
    <submittedName>
        <fullName evidence="4">MBL fold metallo-hydrolase</fullName>
    </submittedName>
</protein>
<dbReference type="OrthoDB" id="2971563at2"/>